<comment type="caution">
    <text evidence="3">The sequence shown here is derived from an EMBL/GenBank/DDBJ whole genome shotgun (WGS) entry which is preliminary data.</text>
</comment>
<dbReference type="OrthoDB" id="1014918at2"/>
<feature type="signal peptide" evidence="1">
    <location>
        <begin position="1"/>
        <end position="20"/>
    </location>
</feature>
<evidence type="ECO:0000313" key="4">
    <source>
        <dbReference type="Proteomes" id="UP000070224"/>
    </source>
</evidence>
<dbReference type="InterPro" id="IPR032675">
    <property type="entry name" value="LRR_dom_sf"/>
</dbReference>
<dbReference type="EMBL" id="LSDK01000130">
    <property type="protein sequence ID" value="KXB73931.1"/>
    <property type="molecule type" value="Genomic_DNA"/>
</dbReference>
<accession>A0A134B1V8</accession>
<keyword evidence="4" id="KW-1185">Reference proteome</keyword>
<dbReference type="Pfam" id="PF13306">
    <property type="entry name" value="LRR_5"/>
    <property type="match status" value="1"/>
</dbReference>
<proteinExistence type="predicted"/>
<gene>
    <name evidence="3" type="ORF">HMPREF3185_01869</name>
</gene>
<organism evidence="3 4">
    <name type="scientific">Porphyromonas somerae</name>
    <dbReference type="NCBI Taxonomy" id="322095"/>
    <lineage>
        <taxon>Bacteria</taxon>
        <taxon>Pseudomonadati</taxon>
        <taxon>Bacteroidota</taxon>
        <taxon>Bacteroidia</taxon>
        <taxon>Bacteroidales</taxon>
        <taxon>Porphyromonadaceae</taxon>
        <taxon>Porphyromonas</taxon>
    </lineage>
</organism>
<dbReference type="AlphaFoldDB" id="A0A134B1V8"/>
<feature type="chain" id="PRO_5007461931" evidence="1">
    <location>
        <begin position="21"/>
        <end position="614"/>
    </location>
</feature>
<feature type="domain" description="BIG2" evidence="2">
    <location>
        <begin position="118"/>
        <end position="175"/>
    </location>
</feature>
<dbReference type="InterPro" id="IPR026906">
    <property type="entry name" value="LRR_5"/>
</dbReference>
<reference evidence="4" key="1">
    <citation type="submission" date="2016-01" db="EMBL/GenBank/DDBJ databases">
        <authorList>
            <person name="Mitreva M."/>
            <person name="Pepin K.H."/>
            <person name="Mihindukulasuriya K.A."/>
            <person name="Fulton R."/>
            <person name="Fronick C."/>
            <person name="O'Laughlin M."/>
            <person name="Miner T."/>
            <person name="Herter B."/>
            <person name="Rosa B.A."/>
            <person name="Cordes M."/>
            <person name="Tomlinson C."/>
            <person name="Wollam A."/>
            <person name="Palsikar V.B."/>
            <person name="Mardis E.R."/>
            <person name="Wilson R.K."/>
        </authorList>
    </citation>
    <scope>NUCLEOTIDE SEQUENCE [LARGE SCALE GENOMIC DNA]</scope>
    <source>
        <strain evidence="4">KA00683</strain>
    </source>
</reference>
<name>A0A134B1V8_9PORP</name>
<dbReference type="Pfam" id="PF02368">
    <property type="entry name" value="Big_2"/>
    <property type="match status" value="1"/>
</dbReference>
<evidence type="ECO:0000256" key="1">
    <source>
        <dbReference type="SAM" id="SignalP"/>
    </source>
</evidence>
<evidence type="ECO:0000259" key="2">
    <source>
        <dbReference type="Pfam" id="PF02368"/>
    </source>
</evidence>
<protein>
    <submittedName>
        <fullName evidence="3">Bacterial group 2 Ig-like protein</fullName>
    </submittedName>
</protein>
<dbReference type="RefSeq" id="WP_060935947.1">
    <property type="nucleotide sequence ID" value="NZ_KQ960463.1"/>
</dbReference>
<dbReference type="InterPro" id="IPR003343">
    <property type="entry name" value="Big_2"/>
</dbReference>
<dbReference type="Gene3D" id="2.60.40.1080">
    <property type="match status" value="2"/>
</dbReference>
<sequence length="614" mass="67018">MNYRIALTALLAILSLLSCSQEDPAIETLTIASLGSDTLYTGREYHLSVTSTPRVESPRLSWSVSDASIASIQYGGVLKPLRKGELTVLVTSLQSGGKRVRASRHFTLISSGVYLRDRSITINPLETYTLPYRFLPEDYKPTEALSWSVADPSIASVDSEGRVRGLTDGETTVYVRLGNPLSGFFSEDSVAVTVRHHAAPTYTYTDGVLELTQKVPGLLPMVAKEMPYFSKIIVHGPINGSDLLFFSEQNARIDALDLSDTRIVSGGRTVLPKKRFFSDPEPTPVAVEDDILPSAFASGLTIKALTLPRGLKGLINFGLNFIYTSLTLPEGYEKIELGEFATEQLHLPKSLKHLYCDQPKLFVELTGGEDDLKISSVKDELVLPEGLEELRALLELSSPLTLPRSLKAVTLTGRFDDITFAGPSAIATLSSTFFIQHPNQDKGPLSTIQAKTLRLPEGLETLGARALAAGAYGYFISNQQIDLRTALNIKQLLLPSTLRSIGEAAFFSAQIQEPVTLPQRLRTIGPLAFYASSLPEITLPESLQRIDDQAFALCGSLETVRALGKTPPILGSMAFFRTTKQGRIERLIVPNGCKSAYVQAGYAPFFFDIVEAAH</sequence>
<dbReference type="STRING" id="322095.HMPREF3185_01869"/>
<dbReference type="Gene3D" id="3.80.10.10">
    <property type="entry name" value="Ribonuclease Inhibitor"/>
    <property type="match status" value="1"/>
</dbReference>
<dbReference type="PROSITE" id="PS51257">
    <property type="entry name" value="PROKAR_LIPOPROTEIN"/>
    <property type="match status" value="1"/>
</dbReference>
<evidence type="ECO:0000313" key="3">
    <source>
        <dbReference type="EMBL" id="KXB73931.1"/>
    </source>
</evidence>
<dbReference type="SUPFAM" id="SSF49373">
    <property type="entry name" value="Invasin/intimin cell-adhesion fragments"/>
    <property type="match status" value="1"/>
</dbReference>
<dbReference type="PATRIC" id="fig|322095.3.peg.1844"/>
<keyword evidence="1" id="KW-0732">Signal</keyword>
<dbReference type="Proteomes" id="UP000070224">
    <property type="component" value="Unassembled WGS sequence"/>
</dbReference>
<dbReference type="InterPro" id="IPR008964">
    <property type="entry name" value="Invasin/intimin_cell_adhesion"/>
</dbReference>